<accession>A0A392S0K3</accession>
<name>A0A392S0K3_9FABA</name>
<dbReference type="Proteomes" id="UP000265520">
    <property type="component" value="Unassembled WGS sequence"/>
</dbReference>
<comment type="caution">
    <text evidence="1">The sequence shown here is derived from an EMBL/GenBank/DDBJ whole genome shotgun (WGS) entry which is preliminary data.</text>
</comment>
<evidence type="ECO:0000313" key="1">
    <source>
        <dbReference type="EMBL" id="MCI41864.1"/>
    </source>
</evidence>
<proteinExistence type="predicted"/>
<dbReference type="AlphaFoldDB" id="A0A392S0K3"/>
<dbReference type="EMBL" id="LXQA010297227">
    <property type="protein sequence ID" value="MCI41864.1"/>
    <property type="molecule type" value="Genomic_DNA"/>
</dbReference>
<protein>
    <submittedName>
        <fullName evidence="1">Uncharacterized protein</fullName>
    </submittedName>
</protein>
<keyword evidence="2" id="KW-1185">Reference proteome</keyword>
<evidence type="ECO:0000313" key="2">
    <source>
        <dbReference type="Proteomes" id="UP000265520"/>
    </source>
</evidence>
<feature type="non-terminal residue" evidence="1">
    <location>
        <position position="1"/>
    </location>
</feature>
<organism evidence="1 2">
    <name type="scientific">Trifolium medium</name>
    <dbReference type="NCBI Taxonomy" id="97028"/>
    <lineage>
        <taxon>Eukaryota</taxon>
        <taxon>Viridiplantae</taxon>
        <taxon>Streptophyta</taxon>
        <taxon>Embryophyta</taxon>
        <taxon>Tracheophyta</taxon>
        <taxon>Spermatophyta</taxon>
        <taxon>Magnoliopsida</taxon>
        <taxon>eudicotyledons</taxon>
        <taxon>Gunneridae</taxon>
        <taxon>Pentapetalae</taxon>
        <taxon>rosids</taxon>
        <taxon>fabids</taxon>
        <taxon>Fabales</taxon>
        <taxon>Fabaceae</taxon>
        <taxon>Papilionoideae</taxon>
        <taxon>50 kb inversion clade</taxon>
        <taxon>NPAAA clade</taxon>
        <taxon>Hologalegina</taxon>
        <taxon>IRL clade</taxon>
        <taxon>Trifolieae</taxon>
        <taxon>Trifolium</taxon>
    </lineage>
</organism>
<reference evidence="1 2" key="1">
    <citation type="journal article" date="2018" name="Front. Plant Sci.">
        <title>Red Clover (Trifolium pratense) and Zigzag Clover (T. medium) - A Picture of Genomic Similarities and Differences.</title>
        <authorList>
            <person name="Dluhosova J."/>
            <person name="Istvanek J."/>
            <person name="Nedelnik J."/>
            <person name="Repkova J."/>
        </authorList>
    </citation>
    <scope>NUCLEOTIDE SEQUENCE [LARGE SCALE GENOMIC DNA]</scope>
    <source>
        <strain evidence="2">cv. 10/8</strain>
        <tissue evidence="1">Leaf</tissue>
    </source>
</reference>
<sequence>PVVVAAAGAVALLPRLRPPLHS</sequence>